<proteinExistence type="predicted"/>
<sequence length="106" mass="11991">MTADDPLHVSFHVHDEKLAHYLDKLIRDHGGDPDQWFNDLIAEHQQTALAAIPARLAALAEKVSAHIDPEKVAAWDGRAPANPPPRLDSARRRPRRPKPSSEWRTR</sequence>
<feature type="region of interest" description="Disordered" evidence="1">
    <location>
        <begin position="70"/>
        <end position="106"/>
    </location>
</feature>
<gene>
    <name evidence="2" type="ORF">MP11Mi_34460</name>
</gene>
<reference evidence="2" key="1">
    <citation type="submission" date="2023-06" db="EMBL/GenBank/DDBJ databases">
        <title>Gordonia sp. nov. and Pseudochrobactrum sp. nov., two species isolated from the burying beetle Nicrophorus vespilloides.</title>
        <authorList>
            <person name="Poehlein A."/>
            <person name="Guzman J."/>
            <person name="Daniel R."/>
            <person name="Vilcinskas A."/>
        </authorList>
    </citation>
    <scope>NUCLEOTIDE SEQUENCE</scope>
    <source>
        <strain evidence="2">MP11Mi</strain>
    </source>
</reference>
<dbReference type="EMBL" id="CP128986">
    <property type="protein sequence ID" value="WOC14331.1"/>
    <property type="molecule type" value="Genomic_DNA"/>
</dbReference>
<dbReference type="RefSeq" id="WP_420040082.1">
    <property type="nucleotide sequence ID" value="NZ_CP128986.1"/>
</dbReference>
<dbReference type="AlphaFoldDB" id="A0AA97CXU3"/>
<evidence type="ECO:0000256" key="1">
    <source>
        <dbReference type="SAM" id="MobiDB-lite"/>
    </source>
</evidence>
<organism evidence="2">
    <name type="scientific">Gordonia sp. MP11Mi</name>
    <dbReference type="NCBI Taxonomy" id="3022769"/>
    <lineage>
        <taxon>Bacteria</taxon>
        <taxon>Bacillati</taxon>
        <taxon>Actinomycetota</taxon>
        <taxon>Actinomycetes</taxon>
        <taxon>Mycobacteriales</taxon>
        <taxon>Gordoniaceae</taxon>
        <taxon>Gordonia</taxon>
    </lineage>
</organism>
<accession>A0AA97CXU3</accession>
<evidence type="ECO:0000313" key="2">
    <source>
        <dbReference type="EMBL" id="WOC14331.1"/>
    </source>
</evidence>
<name>A0AA97CXU3_9ACTN</name>
<protein>
    <submittedName>
        <fullName evidence="2">Uncharacterized protein</fullName>
    </submittedName>
</protein>